<keyword evidence="2" id="KW-1185">Reference proteome</keyword>
<reference evidence="1 2" key="1">
    <citation type="submission" date="2018-10" db="EMBL/GenBank/DDBJ databases">
        <title>Isolation from soil.</title>
        <authorList>
            <person name="Hu J."/>
        </authorList>
    </citation>
    <scope>NUCLEOTIDE SEQUENCE [LARGE SCALE GENOMIC DNA]</scope>
    <source>
        <strain evidence="1 2">NEAU-Ht49</strain>
    </source>
</reference>
<dbReference type="RefSeq" id="WP_147481356.1">
    <property type="nucleotide sequence ID" value="NZ_JBHSKC010000002.1"/>
</dbReference>
<dbReference type="Proteomes" id="UP000282674">
    <property type="component" value="Unassembled WGS sequence"/>
</dbReference>
<name>A0A3M2MD83_9ACTN</name>
<evidence type="ECO:0008006" key="3">
    <source>
        <dbReference type="Google" id="ProtNLM"/>
    </source>
</evidence>
<evidence type="ECO:0000313" key="1">
    <source>
        <dbReference type="EMBL" id="RMI47471.1"/>
    </source>
</evidence>
<dbReference type="EMBL" id="RFFG01000003">
    <property type="protein sequence ID" value="RMI47471.1"/>
    <property type="molecule type" value="Genomic_DNA"/>
</dbReference>
<organism evidence="1 2">
    <name type="scientific">Actinomadura harenae</name>
    <dbReference type="NCBI Taxonomy" id="2483351"/>
    <lineage>
        <taxon>Bacteria</taxon>
        <taxon>Bacillati</taxon>
        <taxon>Actinomycetota</taxon>
        <taxon>Actinomycetes</taxon>
        <taxon>Streptosporangiales</taxon>
        <taxon>Thermomonosporaceae</taxon>
        <taxon>Actinomadura</taxon>
    </lineage>
</organism>
<protein>
    <recommendedName>
        <fullName evidence="3">ESX-1 secretion-associated protein</fullName>
    </recommendedName>
</protein>
<comment type="caution">
    <text evidence="1">The sequence shown here is derived from an EMBL/GenBank/DDBJ whole genome shotgun (WGS) entry which is preliminary data.</text>
</comment>
<sequence>MSNGKDIHFQANQIRNSGGYALNEAVNAWSFANSALDQAVIVMGALGPVGESSGVRAQFEELRKDTMQTLAEGVSVLIEAREAIFLTADQYEGVETKIAKEVGKVIPHHRPEIDRY</sequence>
<gene>
    <name evidence="1" type="ORF">EBO15_02925</name>
</gene>
<accession>A0A3M2MD83</accession>
<evidence type="ECO:0000313" key="2">
    <source>
        <dbReference type="Proteomes" id="UP000282674"/>
    </source>
</evidence>
<dbReference type="AlphaFoldDB" id="A0A3M2MD83"/>
<proteinExistence type="predicted"/>